<keyword evidence="6" id="KW-0378">Hydrolase</keyword>
<evidence type="ECO:0000256" key="1">
    <source>
        <dbReference type="ARBA" id="ARBA00003081"/>
    </source>
</evidence>
<dbReference type="Pfam" id="PF01784">
    <property type="entry name" value="DUF34_NIF3"/>
    <property type="match status" value="1"/>
</dbReference>
<proteinExistence type="inferred from homology"/>
<feature type="binding site" evidence="5">
    <location>
        <position position="104"/>
    </location>
    <ligand>
        <name>a divalent metal cation</name>
        <dbReference type="ChEBI" id="CHEBI:60240"/>
        <label>1</label>
    </ligand>
</feature>
<feature type="binding site" evidence="5">
    <location>
        <position position="220"/>
    </location>
    <ligand>
        <name>a divalent metal cation</name>
        <dbReference type="ChEBI" id="CHEBI:60240"/>
        <label>1</label>
    </ligand>
</feature>
<protein>
    <submittedName>
        <fullName evidence="6">Putative YbgI hydrolase-oxidase</fullName>
    </submittedName>
</protein>
<feature type="binding site" evidence="5">
    <location>
        <position position="67"/>
    </location>
    <ligand>
        <name>a divalent metal cation</name>
        <dbReference type="ChEBI" id="CHEBI:60240"/>
        <label>1</label>
    </ligand>
</feature>
<feature type="binding site" evidence="5">
    <location>
        <position position="66"/>
    </location>
    <ligand>
        <name>a divalent metal cation</name>
        <dbReference type="ChEBI" id="CHEBI:60240"/>
        <label>1</label>
    </ligand>
</feature>
<evidence type="ECO:0000256" key="2">
    <source>
        <dbReference type="ARBA" id="ARBA00006964"/>
    </source>
</evidence>
<dbReference type="PANTHER" id="PTHR13799:SF14">
    <property type="entry name" value="GTP CYCLOHYDROLASE 1 TYPE 2 HOMOLOG"/>
    <property type="match status" value="1"/>
</dbReference>
<dbReference type="KEGG" id="ppet:C9I82_098"/>
<dbReference type="GO" id="GO:0016787">
    <property type="term" value="F:hydrolase activity"/>
    <property type="evidence" value="ECO:0007669"/>
    <property type="project" value="UniProtKB-KW"/>
</dbReference>
<evidence type="ECO:0000256" key="3">
    <source>
        <dbReference type="ARBA" id="ARBA00011257"/>
    </source>
</evidence>
<accession>A0A346DZC0</accession>
<dbReference type="GO" id="GO:0005737">
    <property type="term" value="C:cytoplasm"/>
    <property type="evidence" value="ECO:0007669"/>
    <property type="project" value="TreeGrafter"/>
</dbReference>
<dbReference type="SUPFAM" id="SSF102705">
    <property type="entry name" value="NIF3 (NGG1p interacting factor 3)-like"/>
    <property type="match status" value="1"/>
</dbReference>
<feature type="binding site" evidence="5">
    <location>
        <position position="224"/>
    </location>
    <ligand>
        <name>a divalent metal cation</name>
        <dbReference type="ChEBI" id="CHEBI:60240"/>
        <label>1</label>
    </ligand>
</feature>
<evidence type="ECO:0000313" key="6">
    <source>
        <dbReference type="EMBL" id="AXN02075.1"/>
    </source>
</evidence>
<comment type="subunit">
    <text evidence="3">Toroid-shaped homohexamer. In the hexamer, 3 dimers assemble to form a ring-like structure surrounding a central hole.</text>
</comment>
<reference evidence="6 7" key="1">
    <citation type="submission" date="2018-03" db="EMBL/GenBank/DDBJ databases">
        <title>A parallel universe: an anciently diverged bacterial symbiosis in a Hawaiian planthopper (Hemiptera: Cixiidae) reveals rearranged nutritional responsibilities.</title>
        <authorList>
            <person name="Bennett G."/>
            <person name="Mao M."/>
        </authorList>
    </citation>
    <scope>NUCLEOTIDE SEQUENCE [LARGE SCALE GENOMIC DNA]</scope>
    <source>
        <strain evidence="6 7">OLIH</strain>
    </source>
</reference>
<dbReference type="Proteomes" id="UP000256856">
    <property type="component" value="Chromosome"/>
</dbReference>
<dbReference type="InterPro" id="IPR036069">
    <property type="entry name" value="DUF34/NIF3_sf"/>
</dbReference>
<dbReference type="PANTHER" id="PTHR13799">
    <property type="entry name" value="NGG1 INTERACTING FACTOR 3"/>
    <property type="match status" value="1"/>
</dbReference>
<dbReference type="GO" id="GO:0046872">
    <property type="term" value="F:metal ion binding"/>
    <property type="evidence" value="ECO:0007669"/>
    <property type="project" value="UniProtKB-KW"/>
</dbReference>
<dbReference type="AlphaFoldDB" id="A0A346DZC0"/>
<dbReference type="InterPro" id="IPR002678">
    <property type="entry name" value="DUF34/NIF3"/>
</dbReference>
<dbReference type="EMBL" id="CP028374">
    <property type="protein sequence ID" value="AXN02075.1"/>
    <property type="molecule type" value="Genomic_DNA"/>
</dbReference>
<evidence type="ECO:0000256" key="4">
    <source>
        <dbReference type="ARBA" id="ARBA00022723"/>
    </source>
</evidence>
<name>A0A346DZC0_9ENTR</name>
<organism evidence="6 7">
    <name type="scientific">Candidatus Purcelliella pentastirinorum</name>
    <dbReference type="NCBI Taxonomy" id="472834"/>
    <lineage>
        <taxon>Bacteria</taxon>
        <taxon>Pseudomonadati</taxon>
        <taxon>Pseudomonadota</taxon>
        <taxon>Gammaproteobacteria</taxon>
        <taxon>Enterobacterales</taxon>
        <taxon>Enterobacteriaceae</taxon>
        <taxon>Candidatus Purcelliella</taxon>
    </lineage>
</organism>
<dbReference type="Gene3D" id="3.40.1390.30">
    <property type="entry name" value="NIF3 (NGG1p interacting factor 3)-like"/>
    <property type="match status" value="2"/>
</dbReference>
<keyword evidence="7" id="KW-1185">Reference proteome</keyword>
<sequence>MNNMDNIKLENIINKELNVNKINDYLPNGLQIEGCKEIKIVVIGVSLCQELLDKAVMLNADAVIVHHGLFWKNENPVIKGIKYNRIKTILNNSINLYCWHLPLDIHYEFGNNVQLAKLLSIEICGKIHPFVFWGEFKHFISYNELIFNINKIFLRKPYHCSSKSNLSNLIKKIAWCSGAGQNYIDYAINFGVDAFITGEISEQTFHIIRENNIHFFSIGHYVSERYGIISLGMWLKDKYNLKITFFDVDNPI</sequence>
<gene>
    <name evidence="6" type="ORF">C9I82_098</name>
</gene>
<keyword evidence="4 5" id="KW-0479">Metal-binding</keyword>
<comment type="function">
    <text evidence="1">Provides significant protection from radiation damage and may be involved in the degradation of radiation-damaged nucleotides.</text>
</comment>
<dbReference type="NCBIfam" id="TIGR00486">
    <property type="entry name" value="YbgI_SA1388"/>
    <property type="match status" value="1"/>
</dbReference>
<comment type="similarity">
    <text evidence="2">Belongs to the GTP cyclohydrolase I type 2/NIF3 family.</text>
</comment>
<evidence type="ECO:0000313" key="7">
    <source>
        <dbReference type="Proteomes" id="UP000256856"/>
    </source>
</evidence>
<evidence type="ECO:0000256" key="5">
    <source>
        <dbReference type="PIRSR" id="PIRSR602678-1"/>
    </source>
</evidence>